<dbReference type="AlphaFoldDB" id="A0A841FR87"/>
<keyword evidence="2" id="KW-0067">ATP-binding</keyword>
<protein>
    <recommendedName>
        <fullName evidence="3">TcmA/NAT10 helicase domain-containing protein</fullName>
    </recommendedName>
</protein>
<dbReference type="EMBL" id="JACHGT010000016">
    <property type="protein sequence ID" value="MBB6038334.1"/>
    <property type="molecule type" value="Genomic_DNA"/>
</dbReference>
<feature type="domain" description="TcmA/NAT10 helicase" evidence="3">
    <location>
        <begin position="61"/>
        <end position="167"/>
    </location>
</feature>
<gene>
    <name evidence="4" type="ORF">HNR73_006217</name>
</gene>
<dbReference type="Proteomes" id="UP000548476">
    <property type="component" value="Unassembled WGS sequence"/>
</dbReference>
<dbReference type="RefSeq" id="WP_184791133.1">
    <property type="nucleotide sequence ID" value="NZ_BONT01000008.1"/>
</dbReference>
<evidence type="ECO:0000256" key="2">
    <source>
        <dbReference type="ARBA" id="ARBA00022840"/>
    </source>
</evidence>
<keyword evidence="1" id="KW-0547">Nucleotide-binding</keyword>
<comment type="caution">
    <text evidence="4">The sequence shown here is derived from an EMBL/GenBank/DDBJ whole genome shotgun (WGS) entry which is preliminary data.</text>
</comment>
<keyword evidence="5" id="KW-1185">Reference proteome</keyword>
<dbReference type="InterPro" id="IPR027417">
    <property type="entry name" value="P-loop_NTPase"/>
</dbReference>
<evidence type="ECO:0000256" key="1">
    <source>
        <dbReference type="ARBA" id="ARBA00022741"/>
    </source>
</evidence>
<organism evidence="4 5">
    <name type="scientific">Phytomonospora endophytica</name>
    <dbReference type="NCBI Taxonomy" id="714109"/>
    <lineage>
        <taxon>Bacteria</taxon>
        <taxon>Bacillati</taxon>
        <taxon>Actinomycetota</taxon>
        <taxon>Actinomycetes</taxon>
        <taxon>Micromonosporales</taxon>
        <taxon>Micromonosporaceae</taxon>
        <taxon>Phytomonospora</taxon>
    </lineage>
</organism>
<evidence type="ECO:0000259" key="3">
    <source>
        <dbReference type="Pfam" id="PF05127"/>
    </source>
</evidence>
<reference evidence="4 5" key="1">
    <citation type="submission" date="2020-08" db="EMBL/GenBank/DDBJ databases">
        <title>Genomic Encyclopedia of Type Strains, Phase IV (KMG-IV): sequencing the most valuable type-strain genomes for metagenomic binning, comparative biology and taxonomic classification.</title>
        <authorList>
            <person name="Goeker M."/>
        </authorList>
    </citation>
    <scope>NUCLEOTIDE SEQUENCE [LARGE SCALE GENOMIC DNA]</scope>
    <source>
        <strain evidence="4 5">YIM 65646</strain>
    </source>
</reference>
<dbReference type="Gene3D" id="3.40.50.300">
    <property type="entry name" value="P-loop containing nucleotide triphosphate hydrolases"/>
    <property type="match status" value="1"/>
</dbReference>
<evidence type="ECO:0000313" key="4">
    <source>
        <dbReference type="EMBL" id="MBB6038334.1"/>
    </source>
</evidence>
<accession>A0A841FR87</accession>
<name>A0A841FR87_9ACTN</name>
<dbReference type="InterPro" id="IPR007807">
    <property type="entry name" value="TcmA/NAT10_helicase"/>
</dbReference>
<sequence length="522" mass="56333">MLAPAPPRYATPRDLSRLTFGGKVAKVSASIGAPFMPWQRQVCDTALEITPTGQWAYRVVVVTVPRQAGKSTLLGALSAHRCLTGRRRRVWMTAQTRADARDLWLEHVDAIESSPLATLTTSRMSNGSEQLRYEALASTLRPFSPGPEALHGKTTDLVSVDEAWAFDAVRGAELAQAIIPTQTTRDAQLWIVSTAGTATSAWLREFVDKGRALTADPRPADARTSTVAYFEWSLPDGAPVDVETVYAHHPARGYTLRPEAIASAAELLPAGEFGRAYGNRWSAVLELAIPAELWEAAREHEPPQPEPGGVVLTWDGPVDGSSATVAIGWRDAGGRLVAEVADRREGTAWVVPRLVELAGRWRPRWAVADSRSPIAHVTDEARRHDALAEILHETSTTEYTRACAGLIAGMRAGTVRLSADPVLDAAATAAARRSVGDGWAWGRRGSAGDVAPLVAVTLAVWAIEAAPEPLGAFEILLGRAGRRCDRRSGGQFEPAQLVVDDPGDHRDEFEVGRLAEFETAPR</sequence>
<dbReference type="GO" id="GO:0005524">
    <property type="term" value="F:ATP binding"/>
    <property type="evidence" value="ECO:0007669"/>
    <property type="project" value="UniProtKB-KW"/>
</dbReference>
<dbReference type="Pfam" id="PF05127">
    <property type="entry name" value="NAT10_TcmA_helicase"/>
    <property type="match status" value="1"/>
</dbReference>
<proteinExistence type="predicted"/>
<evidence type="ECO:0000313" key="5">
    <source>
        <dbReference type="Proteomes" id="UP000548476"/>
    </source>
</evidence>